<proteinExistence type="predicted"/>
<accession>A0A8F6U4Z4</accession>
<feature type="transmembrane region" description="Helical" evidence="1">
    <location>
        <begin position="7"/>
        <end position="36"/>
    </location>
</feature>
<keyword evidence="1" id="KW-1133">Transmembrane helix</keyword>
<evidence type="ECO:0000313" key="2">
    <source>
        <dbReference type="EMBL" id="QXT44859.1"/>
    </source>
</evidence>
<feature type="transmembrane region" description="Helical" evidence="1">
    <location>
        <begin position="108"/>
        <end position="133"/>
    </location>
</feature>
<keyword evidence="1" id="KW-0812">Transmembrane</keyword>
<organism evidence="2">
    <name type="scientific">Crassicauda sp. Ningbo-2019</name>
    <dbReference type="NCBI Taxonomy" id="2860933"/>
    <lineage>
        <taxon>Eukaryota</taxon>
        <taxon>Metazoa</taxon>
        <taxon>Ecdysozoa</taxon>
        <taxon>Nematoda</taxon>
        <taxon>Chromadorea</taxon>
        <taxon>Rhabditida</taxon>
        <taxon>Spirurina</taxon>
        <taxon>Spiruromorpha</taxon>
        <taxon>Habronematoidea</taxon>
        <taxon>Tetrameridae</taxon>
        <taxon>Crassicauda</taxon>
    </lineage>
</organism>
<feature type="transmembrane region" description="Helical" evidence="1">
    <location>
        <begin position="196"/>
        <end position="219"/>
    </location>
</feature>
<feature type="transmembrane region" description="Helical" evidence="1">
    <location>
        <begin position="56"/>
        <end position="74"/>
    </location>
</feature>
<keyword evidence="2" id="KW-0496">Mitochondrion</keyword>
<feature type="transmembrane region" description="Helical" evidence="1">
    <location>
        <begin position="225"/>
        <end position="246"/>
    </location>
</feature>
<feature type="transmembrane region" description="Helical" evidence="1">
    <location>
        <begin position="145"/>
        <end position="164"/>
    </location>
</feature>
<sequence length="275" mass="33464">MALFMVFFCYVNFILVDYFIWWSVFVISTFIFVIYLKSYVDVYCLVNYYLIQELCGYFFLIFSNFYCQILLLMVKAGVAPFHFWLFSVTSRLISWFLMWFLVLQKMPYFPVIFNFCGMELFFIIFLGLFFCYLNNFFCRDASNMLVIFSTESFNWLLLFSLFSFGSVYFFFLYYYFIMIFIIPFFSSFYNCMSWELILLFFNIPLGLTFFLKIMVLFYGAALSGIYMLLVLFLMLMFSVSVIYWILMSSMYFSYGLKNINFYFFFFLPSMFLLFF</sequence>
<geneLocation type="mitochondrion" evidence="2"/>
<dbReference type="AlphaFoldDB" id="A0A8F6U4Z4"/>
<feature type="transmembrane region" description="Helical" evidence="1">
    <location>
        <begin position="81"/>
        <end position="102"/>
    </location>
</feature>
<feature type="transmembrane region" description="Helical" evidence="1">
    <location>
        <begin position="170"/>
        <end position="189"/>
    </location>
</feature>
<reference evidence="2" key="1">
    <citation type="submission" date="2021-05" db="EMBL/GenBank/DDBJ databases">
        <title>the complete mitochondrial genome sequence of Crassicauda sp.</title>
        <authorList>
            <person name="Qiao y."/>
        </authorList>
    </citation>
    <scope>NUCLEOTIDE SEQUENCE</scope>
    <source>
        <strain evidence="2">Ningbo-2019</strain>
    </source>
</reference>
<keyword evidence="1" id="KW-0472">Membrane</keyword>
<evidence type="ECO:0000256" key="1">
    <source>
        <dbReference type="SAM" id="Phobius"/>
    </source>
</evidence>
<feature type="transmembrane region" description="Helical" evidence="1">
    <location>
        <begin position="258"/>
        <end position="274"/>
    </location>
</feature>
<protein>
    <submittedName>
        <fullName evidence="2">NADH dehydrogenase subunit 2</fullName>
    </submittedName>
</protein>
<name>A0A8F6U4Z4_9BILA</name>
<gene>
    <name evidence="2" type="primary">nad2</name>
</gene>
<dbReference type="EMBL" id="MZ222136">
    <property type="protein sequence ID" value="QXT44859.1"/>
    <property type="molecule type" value="Genomic_DNA"/>
</dbReference>